<reference evidence="2 3" key="1">
    <citation type="journal article" date="2011" name="Proc. Natl. Acad. Sci. U.S.A.">
        <title>Evolutionary erosion of yeast sex chromosomes by mating-type switching accidents.</title>
        <authorList>
            <person name="Gordon J.L."/>
            <person name="Armisen D."/>
            <person name="Proux-Wera E."/>
            <person name="Oheigeartaigh S.S."/>
            <person name="Byrne K.P."/>
            <person name="Wolfe K.H."/>
        </authorList>
    </citation>
    <scope>NUCLEOTIDE SEQUENCE [LARGE SCALE GENOMIC DNA]</scope>
    <source>
        <strain evidence="3">ATCC 34711 / CBS 6284 / DSM 70876 / NBRC 10599 / NRRL Y-10934 / UCD 77-7</strain>
    </source>
</reference>
<evidence type="ECO:0000313" key="3">
    <source>
        <dbReference type="Proteomes" id="UP000002866"/>
    </source>
</evidence>
<sequence>MNNTQQTQKTPALLSHQLFEANLIDRLYGKERQEEEDEESSSENAQCLTILPPINSSTLQELDLTNVVKNAQFRHDLLFDNFIKFKPNHLEKKINDIHAKQYWNILENQLLLIFNKKSSDNRNLKLLLTEFKSILISLLPENCASECNAYLNINTLLNSIRGCPSWKIAYSFLIDFIEWLQDILKRHCAPARDVLVDKIFISFKNFIIPLQNTTIVSTSTSVSTSPLPPPATIPPVSILKSTNHLIEGIKNLFDLLELMKLDILNHQIRILTPTLVSNIIQFEQHYYHVKKNSKSLPIQLNKDISDPTLLLNSTFHSLKIEIIKRLSCCLKETSLPDCLELDNYRLIKAKLQLRQLTCITICRMMYNQLLTDDQKTIPLGIFNQNIFSIVSHKHSSYWTKNISRLSLYMKQITNTPIETSFIKDWLTKNFSPHFSNLYKITEAKILNMLVDHIIPDSNLVYINLNSTNFDNFKIFNVLYLQDFLKLLKSLYLLINLHWQVYHDHYITPTEQSIHYQLPIPSPQDSASI</sequence>
<dbReference type="OrthoDB" id="276323at2759"/>
<dbReference type="eggNOG" id="KOG1981">
    <property type="taxonomic scope" value="Eukaryota"/>
</dbReference>
<evidence type="ECO:0000256" key="1">
    <source>
        <dbReference type="ARBA" id="ARBA00010954"/>
    </source>
</evidence>
<gene>
    <name evidence="2" type="primary">TBLA0A00190</name>
    <name evidence="2" type="ORF">TBLA_0A00190</name>
</gene>
<keyword evidence="3" id="KW-1185">Reference proteome</keyword>
<comment type="similarity">
    <text evidence="1">Belongs to the TCP11 family.</text>
</comment>
<dbReference type="InParanoid" id="I2GUL9"/>
<proteinExistence type="inferred from homology"/>
<dbReference type="EMBL" id="HE806316">
    <property type="protein sequence ID" value="CCH57821.1"/>
    <property type="molecule type" value="Genomic_DNA"/>
</dbReference>
<dbReference type="InterPro" id="IPR008862">
    <property type="entry name" value="Tcp11"/>
</dbReference>
<name>I2GUL9_HENB6</name>
<dbReference type="AlphaFoldDB" id="I2GUL9"/>
<organism evidence="2 3">
    <name type="scientific">Henningerozyma blattae (strain ATCC 34711 / CBS 6284 / DSM 70876 / NBRC 10599 / NRRL Y-10934 / UCD 77-7)</name>
    <name type="common">Yeast</name>
    <name type="synonym">Tetrapisispora blattae</name>
    <dbReference type="NCBI Taxonomy" id="1071380"/>
    <lineage>
        <taxon>Eukaryota</taxon>
        <taxon>Fungi</taxon>
        <taxon>Dikarya</taxon>
        <taxon>Ascomycota</taxon>
        <taxon>Saccharomycotina</taxon>
        <taxon>Saccharomycetes</taxon>
        <taxon>Saccharomycetales</taxon>
        <taxon>Saccharomycetaceae</taxon>
        <taxon>Henningerozyma</taxon>
    </lineage>
</organism>
<dbReference type="HOGENOM" id="CLU_515984_0_0_1"/>
<dbReference type="PANTHER" id="PTHR12832:SF11">
    <property type="entry name" value="LD23868P"/>
    <property type="match status" value="1"/>
</dbReference>
<evidence type="ECO:0000313" key="2">
    <source>
        <dbReference type="EMBL" id="CCH57821.1"/>
    </source>
</evidence>
<dbReference type="Pfam" id="PF05794">
    <property type="entry name" value="Tcp11"/>
    <property type="match status" value="1"/>
</dbReference>
<protein>
    <submittedName>
        <fullName evidence="2">Uncharacterized protein</fullName>
    </submittedName>
</protein>
<accession>I2GUL9</accession>
<dbReference type="PANTHER" id="PTHR12832">
    <property type="entry name" value="TESTIS-SPECIFIC PROTEIN PBS13 T-COMPLEX 11"/>
    <property type="match status" value="1"/>
</dbReference>
<dbReference type="KEGG" id="tbl:TBLA_0A00190"/>
<dbReference type="RefSeq" id="XP_004177340.1">
    <property type="nucleotide sequence ID" value="XM_004177292.1"/>
</dbReference>
<dbReference type="GeneID" id="14493411"/>
<dbReference type="GO" id="GO:0010737">
    <property type="term" value="P:protein kinase A signaling"/>
    <property type="evidence" value="ECO:0007669"/>
    <property type="project" value="TreeGrafter"/>
</dbReference>
<dbReference type="Proteomes" id="UP000002866">
    <property type="component" value="Chromosome 1"/>
</dbReference>